<dbReference type="Pfam" id="PF13895">
    <property type="entry name" value="Ig_2"/>
    <property type="match status" value="1"/>
</dbReference>
<feature type="domain" description="Ig-like" evidence="5">
    <location>
        <begin position="504"/>
        <end position="589"/>
    </location>
</feature>
<keyword evidence="3" id="KW-0325">Glycoprotein</keyword>
<dbReference type="GO" id="GO:0006955">
    <property type="term" value="P:immune response"/>
    <property type="evidence" value="ECO:0007669"/>
    <property type="project" value="TreeGrafter"/>
</dbReference>
<dbReference type="InterPro" id="IPR003598">
    <property type="entry name" value="Ig_sub2"/>
</dbReference>
<dbReference type="Gene3D" id="2.60.40.10">
    <property type="entry name" value="Immunoglobulins"/>
    <property type="match status" value="2"/>
</dbReference>
<dbReference type="GO" id="GO:0009897">
    <property type="term" value="C:external side of plasma membrane"/>
    <property type="evidence" value="ECO:0007669"/>
    <property type="project" value="TreeGrafter"/>
</dbReference>
<keyword evidence="4" id="KW-0812">Transmembrane</keyword>
<evidence type="ECO:0000256" key="3">
    <source>
        <dbReference type="ARBA" id="ARBA00023180"/>
    </source>
</evidence>
<dbReference type="STRING" id="94237.ENSMMOP00000009056"/>
<dbReference type="SMART" id="SM00408">
    <property type="entry name" value="IGc2"/>
    <property type="match status" value="1"/>
</dbReference>
<dbReference type="Pfam" id="PF13927">
    <property type="entry name" value="Ig_3"/>
    <property type="match status" value="1"/>
</dbReference>
<dbReference type="Ensembl" id="ENSMMOT00000009217.1">
    <property type="protein sequence ID" value="ENSMMOP00000009056.1"/>
    <property type="gene ID" value="ENSMMOG00000006992.1"/>
</dbReference>
<feature type="domain" description="Ig-like" evidence="5">
    <location>
        <begin position="409"/>
        <end position="494"/>
    </location>
</feature>
<reference evidence="6" key="1">
    <citation type="submission" date="2025-08" db="UniProtKB">
        <authorList>
            <consortium name="Ensembl"/>
        </authorList>
    </citation>
    <scope>IDENTIFICATION</scope>
</reference>
<proteinExistence type="predicted"/>
<keyword evidence="4" id="KW-0472">Membrane</keyword>
<dbReference type="Pfam" id="PF17736">
    <property type="entry name" value="Ig_C17orf99"/>
    <property type="match status" value="1"/>
</dbReference>
<dbReference type="InterPro" id="IPR040878">
    <property type="entry name" value="IL-40-like_Ig"/>
</dbReference>
<evidence type="ECO:0000259" key="5">
    <source>
        <dbReference type="PROSITE" id="PS50835"/>
    </source>
</evidence>
<evidence type="ECO:0000256" key="4">
    <source>
        <dbReference type="SAM" id="Phobius"/>
    </source>
</evidence>
<dbReference type="InterPro" id="IPR013783">
    <property type="entry name" value="Ig-like_fold"/>
</dbReference>
<keyword evidence="4" id="KW-1133">Transmembrane helix</keyword>
<name>A0A3Q3VZS2_MOLML</name>
<dbReference type="PANTHER" id="PTHR11481">
    <property type="entry name" value="IMMUNOGLOBULIN FC RECEPTOR"/>
    <property type="match status" value="1"/>
</dbReference>
<accession>A0A3Q3VZS2</accession>
<dbReference type="SMART" id="SM00409">
    <property type="entry name" value="IG"/>
    <property type="match status" value="4"/>
</dbReference>
<dbReference type="PROSITE" id="PS50835">
    <property type="entry name" value="IG_LIKE"/>
    <property type="match status" value="4"/>
</dbReference>
<dbReference type="InterPro" id="IPR036179">
    <property type="entry name" value="Ig-like_dom_sf"/>
</dbReference>
<dbReference type="SUPFAM" id="SSF48726">
    <property type="entry name" value="Immunoglobulin"/>
    <property type="match status" value="3"/>
</dbReference>
<protein>
    <recommendedName>
        <fullName evidence="5">Ig-like domain-containing protein</fullName>
    </recommendedName>
</protein>
<evidence type="ECO:0000313" key="6">
    <source>
        <dbReference type="Ensembl" id="ENSMMOP00000009056.1"/>
    </source>
</evidence>
<keyword evidence="2" id="KW-1015">Disulfide bond</keyword>
<dbReference type="InterPro" id="IPR050488">
    <property type="entry name" value="Ig_Fc_receptor"/>
</dbReference>
<feature type="domain" description="Ig-like" evidence="5">
    <location>
        <begin position="28"/>
        <end position="126"/>
    </location>
</feature>
<organism evidence="6 7">
    <name type="scientific">Mola mola</name>
    <name type="common">Ocean sunfish</name>
    <name type="synonym">Tetraodon mola</name>
    <dbReference type="NCBI Taxonomy" id="94237"/>
    <lineage>
        <taxon>Eukaryota</taxon>
        <taxon>Metazoa</taxon>
        <taxon>Chordata</taxon>
        <taxon>Craniata</taxon>
        <taxon>Vertebrata</taxon>
        <taxon>Euteleostomi</taxon>
        <taxon>Actinopterygii</taxon>
        <taxon>Neopterygii</taxon>
        <taxon>Teleostei</taxon>
        <taxon>Neoteleostei</taxon>
        <taxon>Acanthomorphata</taxon>
        <taxon>Eupercaria</taxon>
        <taxon>Tetraodontiformes</taxon>
        <taxon>Molidae</taxon>
        <taxon>Mola</taxon>
    </lineage>
</organism>
<feature type="domain" description="Ig-like" evidence="5">
    <location>
        <begin position="225"/>
        <end position="310"/>
    </location>
</feature>
<evidence type="ECO:0000256" key="1">
    <source>
        <dbReference type="ARBA" id="ARBA00022729"/>
    </source>
</evidence>
<evidence type="ECO:0000313" key="7">
    <source>
        <dbReference type="Proteomes" id="UP000261620"/>
    </source>
</evidence>
<dbReference type="OMA" id="CAITIMG"/>
<reference evidence="6" key="2">
    <citation type="submission" date="2025-09" db="UniProtKB">
        <authorList>
            <consortium name="Ensembl"/>
        </authorList>
    </citation>
    <scope>IDENTIFICATION</scope>
</reference>
<dbReference type="GO" id="GO:0007166">
    <property type="term" value="P:cell surface receptor signaling pathway"/>
    <property type="evidence" value="ECO:0007669"/>
    <property type="project" value="TreeGrafter"/>
</dbReference>
<sequence>SLQRWQPPNRMGPLLLLTFKSNCYFINPIAFTIRNITLSIEPKADVNRGTNVTLRCQAVVSSLGDEMLSREYTICKDSSTVYTKTSSSSDDLLYPLPDARVSNAGKYKCAVSIGSKQMTSQTKKLTVKGLSKPVLQLNNNVVEEGEKLIARCMAPGETGSFFFYFYDDANDIMETKVSSNHAEAELHFRTTGNHRIHCAYVVFITPDSIRSEDSNDVIVSVKELPIMSVMEIAPQYRIYEGDRLSITCTISNYLHSSQSIQLYLSQGTRLLSHGDTRVNHSMEALAKDPGEFECKLEVGNVVKVAKKTISVTELFSAPTLTMSPANVFQREQMILICKSKSYASERLGEDELTYSLEEPQHFLSPKNNGVFYGKALLYEFNFTCAAKAKGITKHSQALTVRPKVYVSVPKISVLGRAVLGQPVKIVCQSDKGSLPINYTLVKNYDTVNSVSVRMPSQQALFTVTITSTDELNRYMCGANNRPGSQDFPFSRRLNTTVIEPLSNPALTVIPNVGEISEGDHLYLICGVKGTPPVTFKWYRSDRTQSLYATTSYNNNTSYEIPLLSKGHSGKYHCEAVNHANNVVRSDLVTIEVRMALWKKAVIVGFCLLTVSVTVLVCVLCFRSKRGRETYSPPASQASFVCV</sequence>
<dbReference type="AlphaFoldDB" id="A0A3Q3VZS2"/>
<dbReference type="GO" id="GO:0098742">
    <property type="term" value="P:cell-cell adhesion via plasma-membrane adhesion molecules"/>
    <property type="evidence" value="ECO:0007669"/>
    <property type="project" value="TreeGrafter"/>
</dbReference>
<dbReference type="PANTHER" id="PTHR11481:SF125">
    <property type="entry name" value="PLATELET ENDOTHELIAL CELL ADHESION MOLECULE-LIKE ISOFORM X1"/>
    <property type="match status" value="1"/>
</dbReference>
<dbReference type="CDD" id="cd00096">
    <property type="entry name" value="Ig"/>
    <property type="match status" value="1"/>
</dbReference>
<dbReference type="Proteomes" id="UP000261620">
    <property type="component" value="Unplaced"/>
</dbReference>
<dbReference type="InterPro" id="IPR007110">
    <property type="entry name" value="Ig-like_dom"/>
</dbReference>
<evidence type="ECO:0000256" key="2">
    <source>
        <dbReference type="ARBA" id="ARBA00023157"/>
    </source>
</evidence>
<keyword evidence="7" id="KW-1185">Reference proteome</keyword>
<dbReference type="InterPro" id="IPR003599">
    <property type="entry name" value="Ig_sub"/>
</dbReference>
<dbReference type="GO" id="GO:0004888">
    <property type="term" value="F:transmembrane signaling receptor activity"/>
    <property type="evidence" value="ECO:0007669"/>
    <property type="project" value="TreeGrafter"/>
</dbReference>
<keyword evidence="1" id="KW-0732">Signal</keyword>
<feature type="transmembrane region" description="Helical" evidence="4">
    <location>
        <begin position="600"/>
        <end position="621"/>
    </location>
</feature>